<dbReference type="OrthoDB" id="6123465at2759"/>
<evidence type="ECO:0000313" key="1">
    <source>
        <dbReference type="EMBL" id="VDI33066.1"/>
    </source>
</evidence>
<dbReference type="Proteomes" id="UP000596742">
    <property type="component" value="Unassembled WGS sequence"/>
</dbReference>
<proteinExistence type="predicted"/>
<evidence type="ECO:0000313" key="2">
    <source>
        <dbReference type="Proteomes" id="UP000596742"/>
    </source>
</evidence>
<organism evidence="1 2">
    <name type="scientific">Mytilus galloprovincialis</name>
    <name type="common">Mediterranean mussel</name>
    <dbReference type="NCBI Taxonomy" id="29158"/>
    <lineage>
        <taxon>Eukaryota</taxon>
        <taxon>Metazoa</taxon>
        <taxon>Spiralia</taxon>
        <taxon>Lophotrochozoa</taxon>
        <taxon>Mollusca</taxon>
        <taxon>Bivalvia</taxon>
        <taxon>Autobranchia</taxon>
        <taxon>Pteriomorphia</taxon>
        <taxon>Mytilida</taxon>
        <taxon>Mytiloidea</taxon>
        <taxon>Mytilidae</taxon>
        <taxon>Mytilinae</taxon>
        <taxon>Mytilus</taxon>
    </lineage>
</organism>
<sequence>MNCQLAFNASVDDSVYYIKLLKNISGIYKDVVTIAYSSDAGINNSFLLVTWSDNNFKSRASVNESVIYPASEAKLKLIIPADNMICGDGGSYQCLISYYTSNSFSETSYGTVNLSVESTTVKISTKYPFENDFLFSPGTVVDLFCNGTVGSPPADFHWCYQRIGVDTSLIPYPGNIIQQPATKMDCQYSRQSSLSYNITDDYSAVVFQCIAEWNNTCSPGRINAKYRLRISKFIFISPK</sequence>
<comment type="caution">
    <text evidence="1">The sequence shown here is derived from an EMBL/GenBank/DDBJ whole genome shotgun (WGS) entry which is preliminary data.</text>
</comment>
<name>A0A8B6EEF0_MYTGA</name>
<dbReference type="EMBL" id="UYJE01004988">
    <property type="protein sequence ID" value="VDI33066.1"/>
    <property type="molecule type" value="Genomic_DNA"/>
</dbReference>
<accession>A0A8B6EEF0</accession>
<dbReference type="AlphaFoldDB" id="A0A8B6EEF0"/>
<evidence type="ECO:0008006" key="3">
    <source>
        <dbReference type="Google" id="ProtNLM"/>
    </source>
</evidence>
<protein>
    <recommendedName>
        <fullName evidence="3">Ig-like domain-containing protein</fullName>
    </recommendedName>
</protein>
<gene>
    <name evidence="1" type="ORF">MGAL_10B053353</name>
</gene>
<keyword evidence="2" id="KW-1185">Reference proteome</keyword>
<reference evidence="1" key="1">
    <citation type="submission" date="2018-11" db="EMBL/GenBank/DDBJ databases">
        <authorList>
            <person name="Alioto T."/>
            <person name="Alioto T."/>
        </authorList>
    </citation>
    <scope>NUCLEOTIDE SEQUENCE</scope>
</reference>